<dbReference type="PANTHER" id="PTHR12215">
    <property type="entry name" value="PHOSPHOPANTETHEINE TRANSFERASE"/>
    <property type="match status" value="1"/>
</dbReference>
<evidence type="ECO:0000259" key="3">
    <source>
        <dbReference type="Pfam" id="PF01648"/>
    </source>
</evidence>
<reference evidence="4" key="1">
    <citation type="journal article" date="2024" name="Int. J. Syst. Evol. Microbiol.">
        <title>Polycladomyces zharkentensis sp. nov., a novel thermophilic cellulose- and starch-degrading member of the Bacillota from a geothermal aquifer in Kazakhstan.</title>
        <authorList>
            <person name="Mashzhan A."/>
            <person name="Kistaubayeva A."/>
            <person name="Javier-Lopez R."/>
            <person name="Bissenova U."/>
            <person name="Bissenbay A."/>
            <person name="Birkeland N.K."/>
        </authorList>
    </citation>
    <scope>NUCLEOTIDE SEQUENCE</scope>
    <source>
        <strain evidence="4">ZKZ2T</strain>
    </source>
</reference>
<dbReference type="RefSeq" id="WP_205496874.1">
    <property type="nucleotide sequence ID" value="NZ_JAFHAP010000015.1"/>
</dbReference>
<keyword evidence="5" id="KW-1185">Reference proteome</keyword>
<evidence type="ECO:0000313" key="4">
    <source>
        <dbReference type="EMBL" id="MBN2910706.1"/>
    </source>
</evidence>
<comment type="similarity">
    <text evidence="1">Belongs to the P-Pant transferase superfamily. Gsp/Sfp/HetI/AcpT family.</text>
</comment>
<evidence type="ECO:0000256" key="1">
    <source>
        <dbReference type="ARBA" id="ARBA00010990"/>
    </source>
</evidence>
<name>A0ABS2WMK4_9BACL</name>
<dbReference type="SUPFAM" id="SSF56214">
    <property type="entry name" value="4'-phosphopantetheinyl transferase"/>
    <property type="match status" value="2"/>
</dbReference>
<dbReference type="GO" id="GO:0016740">
    <property type="term" value="F:transferase activity"/>
    <property type="evidence" value="ECO:0007669"/>
    <property type="project" value="UniProtKB-KW"/>
</dbReference>
<proteinExistence type="inferred from homology"/>
<dbReference type="Pfam" id="PF01648">
    <property type="entry name" value="ACPS"/>
    <property type="match status" value="1"/>
</dbReference>
<keyword evidence="2 4" id="KW-0808">Transferase</keyword>
<dbReference type="InterPro" id="IPR037143">
    <property type="entry name" value="4-PPantetheinyl_Trfase_dom_sf"/>
</dbReference>
<dbReference type="PANTHER" id="PTHR12215:SF10">
    <property type="entry name" value="L-AMINOADIPATE-SEMIALDEHYDE DEHYDROGENASE-PHOSPHOPANTETHEINYL TRANSFERASE"/>
    <property type="match status" value="1"/>
</dbReference>
<dbReference type="EMBL" id="JAFHAP010000015">
    <property type="protein sequence ID" value="MBN2910706.1"/>
    <property type="molecule type" value="Genomic_DNA"/>
</dbReference>
<dbReference type="Gene3D" id="3.90.470.20">
    <property type="entry name" value="4'-phosphopantetheinyl transferase domain"/>
    <property type="match status" value="2"/>
</dbReference>
<dbReference type="InterPro" id="IPR008278">
    <property type="entry name" value="4-PPantetheinyl_Trfase_dom"/>
</dbReference>
<comment type="caution">
    <text evidence="4">The sequence shown here is derived from an EMBL/GenBank/DDBJ whole genome shotgun (WGS) entry which is preliminary data.</text>
</comment>
<protein>
    <submittedName>
        <fullName evidence="4">4'-phosphopantetheinyl transferase superfamily protein</fullName>
    </submittedName>
</protein>
<dbReference type="Proteomes" id="UP001177120">
    <property type="component" value="Unassembled WGS sequence"/>
</dbReference>
<evidence type="ECO:0000313" key="5">
    <source>
        <dbReference type="Proteomes" id="UP001177120"/>
    </source>
</evidence>
<dbReference type="InterPro" id="IPR050559">
    <property type="entry name" value="P-Pant_transferase_sf"/>
</dbReference>
<evidence type="ECO:0000256" key="2">
    <source>
        <dbReference type="ARBA" id="ARBA00022679"/>
    </source>
</evidence>
<organism evidence="4 5">
    <name type="scientific">Polycladomyces zharkentensis</name>
    <dbReference type="NCBI Taxonomy" id="2807616"/>
    <lineage>
        <taxon>Bacteria</taxon>
        <taxon>Bacillati</taxon>
        <taxon>Bacillota</taxon>
        <taxon>Bacilli</taxon>
        <taxon>Bacillales</taxon>
        <taxon>Thermoactinomycetaceae</taxon>
        <taxon>Polycladomyces</taxon>
    </lineage>
</organism>
<accession>A0ABS2WMK4</accession>
<gene>
    <name evidence="4" type="ORF">JQC72_14495</name>
</gene>
<feature type="domain" description="4'-phosphopantetheinyl transferase" evidence="3">
    <location>
        <begin position="121"/>
        <end position="202"/>
    </location>
</feature>
<sequence length="252" mass="27917">MTEWEIIHEVPRLDHHICQVWWARVTDLQPWHEELLNEVEHGRAQAYRNPSDRARFILGCALSRLVLSAQLMVAPQEVPLDRTCPKCDKPHGRPRLPSGMPQLSVSHSGDRVVVAVTTAAPVGVDVEQVLDSFDFKEIAGGVLAASEYAQLMQLPPMEQLDGFFTYWTRKESVLKATGDGLSDPLTSITVTGPGERARLLSFRGQSCLVNHTTMIDLHPGPGYIAALSILNDAPYEVREFDGAGILHSAYLE</sequence>